<keyword evidence="7 13" id="KW-0067">ATP-binding</keyword>
<dbReference type="SMART" id="SM00382">
    <property type="entry name" value="AAA"/>
    <property type="match status" value="1"/>
</dbReference>
<organism evidence="13 14">
    <name type="scientific">Ancrocorticia populi</name>
    <dbReference type="NCBI Taxonomy" id="2175228"/>
    <lineage>
        <taxon>Bacteria</taxon>
        <taxon>Bacillati</taxon>
        <taxon>Actinomycetota</taxon>
        <taxon>Actinomycetes</taxon>
        <taxon>Actinomycetales</taxon>
        <taxon>Actinomycetaceae</taxon>
        <taxon>Ancrocorticia</taxon>
    </lineage>
</organism>
<keyword evidence="2" id="KW-0813">Transport</keyword>
<dbReference type="InterPro" id="IPR027417">
    <property type="entry name" value="P-loop_NTPase"/>
</dbReference>
<dbReference type="Gene3D" id="1.20.1560.10">
    <property type="entry name" value="ABC transporter type 1, transmembrane domain"/>
    <property type="match status" value="1"/>
</dbReference>
<keyword evidence="14" id="KW-1185">Reference proteome</keyword>
<dbReference type="SUPFAM" id="SSF90123">
    <property type="entry name" value="ABC transporter transmembrane region"/>
    <property type="match status" value="1"/>
</dbReference>
<dbReference type="Pfam" id="PF00005">
    <property type="entry name" value="ABC_tran"/>
    <property type="match status" value="1"/>
</dbReference>
<reference evidence="14" key="1">
    <citation type="submission" date="2018-05" db="EMBL/GenBank/DDBJ databases">
        <authorList>
            <person name="Li Y."/>
        </authorList>
    </citation>
    <scope>NUCLEOTIDE SEQUENCE [LARGE SCALE GENOMIC DNA]</scope>
    <source>
        <strain evidence="14">sk1b4</strain>
    </source>
</reference>
<feature type="domain" description="ABC transporter" evidence="11">
    <location>
        <begin position="344"/>
        <end position="577"/>
    </location>
</feature>
<evidence type="ECO:0000256" key="1">
    <source>
        <dbReference type="ARBA" id="ARBA00004651"/>
    </source>
</evidence>
<evidence type="ECO:0000256" key="2">
    <source>
        <dbReference type="ARBA" id="ARBA00022448"/>
    </source>
</evidence>
<dbReference type="InterPro" id="IPR003593">
    <property type="entry name" value="AAA+_ATPase"/>
</dbReference>
<proteinExistence type="predicted"/>
<evidence type="ECO:0000256" key="8">
    <source>
        <dbReference type="ARBA" id="ARBA00022989"/>
    </source>
</evidence>
<dbReference type="PROSITE" id="PS50893">
    <property type="entry name" value="ABC_TRANSPORTER_2"/>
    <property type="match status" value="1"/>
</dbReference>
<evidence type="ECO:0000259" key="11">
    <source>
        <dbReference type="PROSITE" id="PS50893"/>
    </source>
</evidence>
<dbReference type="InterPro" id="IPR011527">
    <property type="entry name" value="ABC1_TM_dom"/>
</dbReference>
<evidence type="ECO:0000313" key="13">
    <source>
        <dbReference type="EMBL" id="PWF26240.1"/>
    </source>
</evidence>
<feature type="transmembrane region" description="Helical" evidence="10">
    <location>
        <begin position="63"/>
        <end position="83"/>
    </location>
</feature>
<evidence type="ECO:0000256" key="10">
    <source>
        <dbReference type="SAM" id="Phobius"/>
    </source>
</evidence>
<dbReference type="PANTHER" id="PTHR43394">
    <property type="entry name" value="ATP-DEPENDENT PERMEASE MDL1, MITOCHONDRIAL"/>
    <property type="match status" value="1"/>
</dbReference>
<comment type="subcellular location">
    <subcellularLocation>
        <location evidence="1">Cell membrane</location>
        <topology evidence="1">Multi-pass membrane protein</topology>
    </subcellularLocation>
</comment>
<feature type="transmembrane region" description="Helical" evidence="10">
    <location>
        <begin position="242"/>
        <end position="262"/>
    </location>
</feature>
<dbReference type="GO" id="GO:0016887">
    <property type="term" value="F:ATP hydrolysis activity"/>
    <property type="evidence" value="ECO:0007669"/>
    <property type="project" value="InterPro"/>
</dbReference>
<keyword evidence="8 10" id="KW-1133">Transmembrane helix</keyword>
<dbReference type="Proteomes" id="UP000245283">
    <property type="component" value="Unassembled WGS sequence"/>
</dbReference>
<keyword evidence="6" id="KW-0547">Nucleotide-binding</keyword>
<dbReference type="PANTHER" id="PTHR43394:SF1">
    <property type="entry name" value="ATP-BINDING CASSETTE SUB-FAMILY B MEMBER 10, MITOCHONDRIAL"/>
    <property type="match status" value="1"/>
</dbReference>
<dbReference type="InterPro" id="IPR036640">
    <property type="entry name" value="ABC1_TM_sf"/>
</dbReference>
<dbReference type="AlphaFoldDB" id="A0A2V1K580"/>
<evidence type="ECO:0000256" key="4">
    <source>
        <dbReference type="ARBA" id="ARBA00022519"/>
    </source>
</evidence>
<name>A0A2V1K580_9ACTO</name>
<dbReference type="SUPFAM" id="SSF52540">
    <property type="entry name" value="P-loop containing nucleoside triphosphate hydrolases"/>
    <property type="match status" value="1"/>
</dbReference>
<protein>
    <submittedName>
        <fullName evidence="13">Multidrug ABC transporter ATP-binding protein</fullName>
    </submittedName>
</protein>
<evidence type="ECO:0000256" key="6">
    <source>
        <dbReference type="ARBA" id="ARBA00022741"/>
    </source>
</evidence>
<dbReference type="FunFam" id="3.40.50.300:FF:001001">
    <property type="entry name" value="Multidrug ABC transporter ATP-binding protein"/>
    <property type="match status" value="1"/>
</dbReference>
<feature type="transmembrane region" description="Helical" evidence="10">
    <location>
        <begin position="26"/>
        <end position="51"/>
    </location>
</feature>
<dbReference type="GO" id="GO:0005886">
    <property type="term" value="C:plasma membrane"/>
    <property type="evidence" value="ECO:0007669"/>
    <property type="project" value="UniProtKB-SubCell"/>
</dbReference>
<feature type="domain" description="ABC transmembrane type-1" evidence="12">
    <location>
        <begin position="27"/>
        <end position="308"/>
    </location>
</feature>
<feature type="transmembrane region" description="Helical" evidence="10">
    <location>
        <begin position="142"/>
        <end position="162"/>
    </location>
</feature>
<dbReference type="PROSITE" id="PS50929">
    <property type="entry name" value="ABC_TM1F"/>
    <property type="match status" value="1"/>
</dbReference>
<dbReference type="EMBL" id="QETB01000004">
    <property type="protein sequence ID" value="PWF26240.1"/>
    <property type="molecule type" value="Genomic_DNA"/>
</dbReference>
<dbReference type="InterPro" id="IPR003439">
    <property type="entry name" value="ABC_transporter-like_ATP-bd"/>
</dbReference>
<keyword evidence="9 10" id="KW-0472">Membrane</keyword>
<evidence type="ECO:0000256" key="3">
    <source>
        <dbReference type="ARBA" id="ARBA00022475"/>
    </source>
</evidence>
<accession>A0A2V1K580</accession>
<evidence type="ECO:0000313" key="14">
    <source>
        <dbReference type="Proteomes" id="UP000245283"/>
    </source>
</evidence>
<dbReference type="Pfam" id="PF00664">
    <property type="entry name" value="ABC_membrane"/>
    <property type="match status" value="1"/>
</dbReference>
<keyword evidence="3" id="KW-1003">Cell membrane</keyword>
<comment type="caution">
    <text evidence="13">The sequence shown here is derived from an EMBL/GenBank/DDBJ whole genome shotgun (WGS) entry which is preliminary data.</text>
</comment>
<evidence type="ECO:0000256" key="5">
    <source>
        <dbReference type="ARBA" id="ARBA00022692"/>
    </source>
</evidence>
<dbReference type="CDD" id="cd07346">
    <property type="entry name" value="ABC_6TM_exporters"/>
    <property type="match status" value="1"/>
</dbReference>
<dbReference type="GO" id="GO:0015421">
    <property type="term" value="F:ABC-type oligopeptide transporter activity"/>
    <property type="evidence" value="ECO:0007669"/>
    <property type="project" value="TreeGrafter"/>
</dbReference>
<keyword evidence="5 10" id="KW-0812">Transmembrane</keyword>
<evidence type="ECO:0000256" key="7">
    <source>
        <dbReference type="ARBA" id="ARBA00022840"/>
    </source>
</evidence>
<evidence type="ECO:0000256" key="9">
    <source>
        <dbReference type="ARBA" id="ARBA00023136"/>
    </source>
</evidence>
<sequence length="581" mass="62884">MTLPTADGRTIVAKLAGIMRQFKGRFAVVIFLQLSVALLGIVAPFVIGQAIDAVAAGTTADHIRNLVIVLFGVVVVQGLMAYFGEFQAMKLGEYVFTTLRNRVVYGVTHLPLSVVESAGTGDLLGRTTHDVDRIAGFVQRGISRIIIIVMTIVVTMLAAFFVDPRVGFVVLLPVVPIFFIVRWMVRCAVPAYLAGSALYAGLSGVVSETIEQLRTVDSMNLGRNRLGRLDTLMREMWRNERYTAWIRALFMIMMVIAVYSPILVSVLWGGFLMGHGLTTLGAVTAVALYAQQLRGPLNELGWWIDEIQFASASFSRIFGVEVMSEELAEDEPAGASEFPDGDGLAVTDARFSYRDGMEVLHGVDLEVRPGETLAIVGPSGAGKSTLGRLVAGINAPASGSLAIGGAEVTRIPEKERHRAVSLVTQEHHVFVGTIADNLRFAREDASEEEIRAALVDVEADWVFALPNGIETKVGSGGKQLSPAEAQQIALARIVLLDPGMLVLDEATSLLDPTAARSLELALAHVLEGRTVISIAHRLYTAHDADRVAVMIDGDVVELGSHDELVAQGGEYARLWERWQQD</sequence>
<dbReference type="GO" id="GO:0005524">
    <property type="term" value="F:ATP binding"/>
    <property type="evidence" value="ECO:0007669"/>
    <property type="project" value="UniProtKB-KW"/>
</dbReference>
<dbReference type="Gene3D" id="3.40.50.300">
    <property type="entry name" value="P-loop containing nucleotide triphosphate hydrolases"/>
    <property type="match status" value="1"/>
</dbReference>
<feature type="transmembrane region" description="Helical" evidence="10">
    <location>
        <begin position="168"/>
        <end position="185"/>
    </location>
</feature>
<evidence type="ECO:0000259" key="12">
    <source>
        <dbReference type="PROSITE" id="PS50929"/>
    </source>
</evidence>
<gene>
    <name evidence="13" type="ORF">DD236_09255</name>
</gene>
<keyword evidence="4" id="KW-0997">Cell inner membrane</keyword>
<dbReference type="InterPro" id="IPR039421">
    <property type="entry name" value="Type_1_exporter"/>
</dbReference>
<dbReference type="OrthoDB" id="9806127at2"/>
<dbReference type="RefSeq" id="WP_109094067.1">
    <property type="nucleotide sequence ID" value="NZ_QETB01000004.1"/>
</dbReference>